<evidence type="ECO:0000313" key="3">
    <source>
        <dbReference type="EMBL" id="OAY59849.1"/>
    </source>
</evidence>
<evidence type="ECO:0000256" key="2">
    <source>
        <dbReference type="SAM" id="SignalP"/>
    </source>
</evidence>
<evidence type="ECO:0000313" key="4">
    <source>
        <dbReference type="Proteomes" id="UP000091857"/>
    </source>
</evidence>
<feature type="signal peptide" evidence="2">
    <location>
        <begin position="1"/>
        <end position="26"/>
    </location>
</feature>
<dbReference type="Gramene" id="Manes.01G064900.1.v8.1">
    <property type="protein sequence ID" value="Manes.01G064900.1.v8.1.CDS.1"/>
    <property type="gene ID" value="Manes.01G064900.v8.1"/>
</dbReference>
<keyword evidence="4" id="KW-1185">Reference proteome</keyword>
<comment type="caution">
    <text evidence="3">The sequence shown here is derived from an EMBL/GenBank/DDBJ whole genome shotgun (WGS) entry which is preliminary data.</text>
</comment>
<evidence type="ECO:0000256" key="1">
    <source>
        <dbReference type="SAM" id="MobiDB-lite"/>
    </source>
</evidence>
<dbReference type="AlphaFoldDB" id="A0A2C9WJP0"/>
<sequence>MIPIPIPRLAFLVMLIILGLSQLSSCRHLHSDKGDQATEQAKSVFSPSDSWHFPARAPEPSGEAEISSVYGVSYRKVPQGPNPLHN</sequence>
<dbReference type="PANTHER" id="PTHR35472">
    <property type="match status" value="1"/>
</dbReference>
<dbReference type="GO" id="GO:0045595">
    <property type="term" value="P:regulation of cell differentiation"/>
    <property type="evidence" value="ECO:0000318"/>
    <property type="project" value="GO_Central"/>
</dbReference>
<dbReference type="Proteomes" id="UP000091857">
    <property type="component" value="Chromosome 1"/>
</dbReference>
<protein>
    <submittedName>
        <fullName evidence="3">Uncharacterized protein</fullName>
    </submittedName>
</protein>
<accession>A0A2C9WJP0</accession>
<keyword evidence="2" id="KW-0732">Signal</keyword>
<dbReference type="InterPro" id="IPR055317">
    <property type="entry name" value="CLE14-like"/>
</dbReference>
<feature type="compositionally biased region" description="Polar residues" evidence="1">
    <location>
        <begin position="37"/>
        <end position="49"/>
    </location>
</feature>
<feature type="region of interest" description="Disordered" evidence="1">
    <location>
        <begin position="29"/>
        <end position="62"/>
    </location>
</feature>
<reference evidence="4" key="1">
    <citation type="journal article" date="2016" name="Nat. Biotechnol.">
        <title>Sequencing wild and cultivated cassava and related species reveals extensive interspecific hybridization and genetic diversity.</title>
        <authorList>
            <person name="Bredeson J.V."/>
            <person name="Lyons J.B."/>
            <person name="Prochnik S.E."/>
            <person name="Wu G.A."/>
            <person name="Ha C.M."/>
            <person name="Edsinger-Gonzales E."/>
            <person name="Grimwood J."/>
            <person name="Schmutz J."/>
            <person name="Rabbi I.Y."/>
            <person name="Egesi C."/>
            <person name="Nauluvula P."/>
            <person name="Lebot V."/>
            <person name="Ndunguru J."/>
            <person name="Mkamilo G."/>
            <person name="Bart R.S."/>
            <person name="Setter T.L."/>
            <person name="Gleadow R.M."/>
            <person name="Kulakow P."/>
            <person name="Ferguson M.E."/>
            <person name="Rounsley S."/>
            <person name="Rokhsar D.S."/>
        </authorList>
    </citation>
    <scope>NUCLEOTIDE SEQUENCE [LARGE SCALE GENOMIC DNA]</scope>
    <source>
        <strain evidence="4">cv. AM560-2</strain>
    </source>
</reference>
<dbReference type="OMA" id="WHFPAKA"/>
<name>A0A2C9WJP0_MANES</name>
<dbReference type="PANTHER" id="PTHR35472:SF4">
    <property type="entry name" value="DUF19 DOMAIN-CONTAINING PROTEIN"/>
    <property type="match status" value="1"/>
</dbReference>
<proteinExistence type="predicted"/>
<feature type="chain" id="PRO_5012813145" evidence="2">
    <location>
        <begin position="27"/>
        <end position="86"/>
    </location>
</feature>
<organism evidence="3 4">
    <name type="scientific">Manihot esculenta</name>
    <name type="common">Cassava</name>
    <name type="synonym">Jatropha manihot</name>
    <dbReference type="NCBI Taxonomy" id="3983"/>
    <lineage>
        <taxon>Eukaryota</taxon>
        <taxon>Viridiplantae</taxon>
        <taxon>Streptophyta</taxon>
        <taxon>Embryophyta</taxon>
        <taxon>Tracheophyta</taxon>
        <taxon>Spermatophyta</taxon>
        <taxon>Magnoliopsida</taxon>
        <taxon>eudicotyledons</taxon>
        <taxon>Gunneridae</taxon>
        <taxon>Pentapetalae</taxon>
        <taxon>rosids</taxon>
        <taxon>fabids</taxon>
        <taxon>Malpighiales</taxon>
        <taxon>Euphorbiaceae</taxon>
        <taxon>Crotonoideae</taxon>
        <taxon>Manihoteae</taxon>
        <taxon>Manihot</taxon>
    </lineage>
</organism>
<dbReference type="EMBL" id="CM004387">
    <property type="protein sequence ID" value="OAY59849.1"/>
    <property type="molecule type" value="Genomic_DNA"/>
</dbReference>
<gene>
    <name evidence="3" type="ORF">MANES_01G064900v8</name>
</gene>